<dbReference type="GO" id="GO:0046657">
    <property type="term" value="P:folic acid catabolic process"/>
    <property type="evidence" value="ECO:0007669"/>
    <property type="project" value="TreeGrafter"/>
</dbReference>
<evidence type="ECO:0000313" key="3">
    <source>
        <dbReference type="EMBL" id="NOH15913.1"/>
    </source>
</evidence>
<organism evidence="3 4">
    <name type="scientific">Clostridium cochlearium</name>
    <dbReference type="NCBI Taxonomy" id="1494"/>
    <lineage>
        <taxon>Bacteria</taxon>
        <taxon>Bacillati</taxon>
        <taxon>Bacillota</taxon>
        <taxon>Clostridia</taxon>
        <taxon>Eubacteriales</taxon>
        <taxon>Clostridiaceae</taxon>
        <taxon>Clostridium</taxon>
    </lineage>
</organism>
<sequence length="397" mass="44142">MMDKKVIITNKIDIIKNELIELGNKIHENPELSFNEYNAVENITTMLEKHGFNIKKGIGGLETSFRAEYNTKRNGPTIAFLAEYDALPKIGHGCGHNLIATMAVGAAIGLKEVSNYIDGKIVVLGTPAEEDGGGKIIMLEKGCFDDIDYVLMMHPCTRNLICRGGLATRAVNIEYYGKAVHSSFPEGGINALQAVIQTFNMIDQFRALFPIKTNVNGIITNGGNASNIIPEYASCEFNIRAETVKDLKVVVEYVEHIVNTVEKLIGVKAKIEKSLVYAERYPNKCIDEKLRDNIFKFGVEMKYPDSNMKYGSSDIGNVSLKVPSIHSYIKIADKSVNSHSINFTKAANKPIAYEQIIKAAKAMALTAFDIFTDETLRKNINDEFNRVVPKYNKNDLK</sequence>
<dbReference type="PANTHER" id="PTHR30575">
    <property type="entry name" value="PEPTIDASE M20"/>
    <property type="match status" value="1"/>
</dbReference>
<dbReference type="GO" id="GO:0005737">
    <property type="term" value="C:cytoplasm"/>
    <property type="evidence" value="ECO:0007669"/>
    <property type="project" value="TreeGrafter"/>
</dbReference>
<dbReference type="EMBL" id="JABFIF010000008">
    <property type="protein sequence ID" value="NOH15913.1"/>
    <property type="molecule type" value="Genomic_DNA"/>
</dbReference>
<reference evidence="3 4" key="1">
    <citation type="submission" date="2020-05" db="EMBL/GenBank/DDBJ databases">
        <title>Draft genome sequence of Clostridium cochlearium strain AGROS13 isolated from a sheep dairy farm in New Zealand.</title>
        <authorList>
            <person name="Gupta T.B."/>
            <person name="Jauregui R."/>
            <person name="Risson A.N."/>
            <person name="Brightwell G."/>
            <person name="Maclean P."/>
        </authorList>
    </citation>
    <scope>NUCLEOTIDE SEQUENCE [LARGE SCALE GENOMIC DNA]</scope>
    <source>
        <strain evidence="3 4">AGROS13</strain>
    </source>
</reference>
<dbReference type="InterPro" id="IPR052030">
    <property type="entry name" value="Peptidase_M20/M20A_hydrolases"/>
</dbReference>
<name>A0A7Y3V715_CLOCO</name>
<evidence type="ECO:0000256" key="1">
    <source>
        <dbReference type="PIRNR" id="PIRNR037226"/>
    </source>
</evidence>
<gene>
    <name evidence="3" type="ORF">HMJ28_05835</name>
</gene>
<evidence type="ECO:0000259" key="2">
    <source>
        <dbReference type="Pfam" id="PF07687"/>
    </source>
</evidence>
<dbReference type="InterPro" id="IPR036264">
    <property type="entry name" value="Bact_exopeptidase_dim_dom"/>
</dbReference>
<comment type="similarity">
    <text evidence="1">Belongs to the peptidase M20A family.</text>
</comment>
<evidence type="ECO:0000313" key="4">
    <source>
        <dbReference type="Proteomes" id="UP000528432"/>
    </source>
</evidence>
<dbReference type="InterPro" id="IPR017144">
    <property type="entry name" value="Xaa-Arg_dipeptidase"/>
</dbReference>
<feature type="domain" description="Peptidase M20 dimerisation" evidence="2">
    <location>
        <begin position="171"/>
        <end position="261"/>
    </location>
</feature>
<dbReference type="NCBIfam" id="TIGR01891">
    <property type="entry name" value="amidohydrolases"/>
    <property type="match status" value="1"/>
</dbReference>
<dbReference type="PIRSF" id="PIRSF037226">
    <property type="entry name" value="Amidohydrolase_ACY1L2_prd"/>
    <property type="match status" value="1"/>
</dbReference>
<dbReference type="InterPro" id="IPR017439">
    <property type="entry name" value="Amidohydrolase"/>
</dbReference>
<dbReference type="Gene3D" id="3.30.70.360">
    <property type="match status" value="1"/>
</dbReference>
<dbReference type="SUPFAM" id="SSF53187">
    <property type="entry name" value="Zn-dependent exopeptidases"/>
    <property type="match status" value="1"/>
</dbReference>
<dbReference type="GO" id="GO:0016805">
    <property type="term" value="F:dipeptidase activity"/>
    <property type="evidence" value="ECO:0007669"/>
    <property type="project" value="InterPro"/>
</dbReference>
<dbReference type="InterPro" id="IPR002933">
    <property type="entry name" value="Peptidase_M20"/>
</dbReference>
<dbReference type="AlphaFoldDB" id="A0A7Y3V715"/>
<protein>
    <recommendedName>
        <fullName evidence="1">Peptidase M20 domain-containing protein 2</fullName>
    </recommendedName>
</protein>
<dbReference type="Pfam" id="PF07687">
    <property type="entry name" value="M20_dimer"/>
    <property type="match status" value="1"/>
</dbReference>
<dbReference type="PANTHER" id="PTHR30575:SF0">
    <property type="entry name" value="XAA-ARG DIPEPTIDASE"/>
    <property type="match status" value="1"/>
</dbReference>
<dbReference type="SUPFAM" id="SSF55031">
    <property type="entry name" value="Bacterial exopeptidase dimerisation domain"/>
    <property type="match status" value="1"/>
</dbReference>
<proteinExistence type="inferred from homology"/>
<dbReference type="Proteomes" id="UP000528432">
    <property type="component" value="Unassembled WGS sequence"/>
</dbReference>
<dbReference type="Gene3D" id="3.40.630.10">
    <property type="entry name" value="Zn peptidases"/>
    <property type="match status" value="1"/>
</dbReference>
<dbReference type="GO" id="GO:0071713">
    <property type="term" value="F:para-aminobenzoyl-glutamate hydrolase activity"/>
    <property type="evidence" value="ECO:0007669"/>
    <property type="project" value="TreeGrafter"/>
</dbReference>
<dbReference type="Pfam" id="PF01546">
    <property type="entry name" value="Peptidase_M20"/>
    <property type="match status" value="1"/>
</dbReference>
<dbReference type="CDD" id="cd05672">
    <property type="entry name" value="M20_ACY1L2-like"/>
    <property type="match status" value="1"/>
</dbReference>
<comment type="caution">
    <text evidence="3">The sequence shown here is derived from an EMBL/GenBank/DDBJ whole genome shotgun (WGS) entry which is preliminary data.</text>
</comment>
<dbReference type="InterPro" id="IPR011650">
    <property type="entry name" value="Peptidase_M20_dimer"/>
</dbReference>
<accession>A0A7Y3V715</accession>